<name>A0A843VH03_COLES</name>
<comment type="caution">
    <text evidence="1">The sequence shown here is derived from an EMBL/GenBank/DDBJ whole genome shotgun (WGS) entry which is preliminary data.</text>
</comment>
<evidence type="ECO:0000313" key="1">
    <source>
        <dbReference type="EMBL" id="MQL93747.1"/>
    </source>
</evidence>
<proteinExistence type="predicted"/>
<keyword evidence="2" id="KW-1185">Reference proteome</keyword>
<protein>
    <submittedName>
        <fullName evidence="1">Uncharacterized protein</fullName>
    </submittedName>
</protein>
<reference evidence="1" key="1">
    <citation type="submission" date="2017-07" db="EMBL/GenBank/DDBJ databases">
        <title>Taro Niue Genome Assembly and Annotation.</title>
        <authorList>
            <person name="Atibalentja N."/>
            <person name="Keating K."/>
            <person name="Fields C.J."/>
        </authorList>
    </citation>
    <scope>NUCLEOTIDE SEQUENCE</scope>
    <source>
        <strain evidence="1">Niue_2</strain>
        <tissue evidence="1">Leaf</tissue>
    </source>
</reference>
<organism evidence="1 2">
    <name type="scientific">Colocasia esculenta</name>
    <name type="common">Wild taro</name>
    <name type="synonym">Arum esculentum</name>
    <dbReference type="NCBI Taxonomy" id="4460"/>
    <lineage>
        <taxon>Eukaryota</taxon>
        <taxon>Viridiplantae</taxon>
        <taxon>Streptophyta</taxon>
        <taxon>Embryophyta</taxon>
        <taxon>Tracheophyta</taxon>
        <taxon>Spermatophyta</taxon>
        <taxon>Magnoliopsida</taxon>
        <taxon>Liliopsida</taxon>
        <taxon>Araceae</taxon>
        <taxon>Aroideae</taxon>
        <taxon>Colocasieae</taxon>
        <taxon>Colocasia</taxon>
    </lineage>
</organism>
<sequence>MRAAAADQAGNDGLEGGIRGKLLGFRRDLRFYRSFRVVWPIHALDRVFLALRWFFSVVVRRLFRNASLVGYPRFFVSQARVFVVLGVCPGTVWYCRARYGVPCYGTGLLVVSVLVPCGNSALDINSELASSVVVRRLFRNASLVGYPRFFVSQARVFVVLGVCPGIVWYCRGARKKTTESLKGARKLSNEEALRNFEGVAPAFAPLFPYKEIGARNSKQARSDVSPRSKSLLGCIVGDRSSGACGIRDDAQASRRSQPLRFPNCLRAWGASVVAISSHHRALGPSWPGPVRQADVALLQGATTFQEQLQGSVSGSCIRVPAAPKNRLRVPPTLFGQRPLLPNRVCSACVENPFESGSTSLHQTTGSKPCLRAPNTEQQVCLTEQATCSVPFSPDESKRLFIT</sequence>
<accession>A0A843VH03</accession>
<dbReference type="AlphaFoldDB" id="A0A843VH03"/>
<gene>
    <name evidence="1" type="ORF">Taro_026393</name>
</gene>
<evidence type="ECO:0000313" key="2">
    <source>
        <dbReference type="Proteomes" id="UP000652761"/>
    </source>
</evidence>
<dbReference type="EMBL" id="NMUH01001593">
    <property type="protein sequence ID" value="MQL93747.1"/>
    <property type="molecule type" value="Genomic_DNA"/>
</dbReference>
<dbReference type="Proteomes" id="UP000652761">
    <property type="component" value="Unassembled WGS sequence"/>
</dbReference>